<feature type="non-terminal residue" evidence="1">
    <location>
        <position position="1"/>
    </location>
</feature>
<sequence length="141" mass="16212">HAKRICRILRSESWKQVEKCRNVLRIKCHASGVGERTGERDYKRHLKTAAQYTDFFWEQTRPKLMKKTSSRVGGQEEVTGLGDVTLPPKVKECLEHGPKYSQEQRMRPVTQLSLEKATQLTLSAACRKSPDVKGPYAQTRR</sequence>
<accession>A0AC60NSU9</accession>
<reference evidence="1 2" key="1">
    <citation type="journal article" date="2020" name="Cell">
        <title>Large-Scale Comparative Analyses of Tick Genomes Elucidate Their Genetic Diversity and Vector Capacities.</title>
        <authorList>
            <consortium name="Tick Genome and Microbiome Consortium (TIGMIC)"/>
            <person name="Jia N."/>
            <person name="Wang J."/>
            <person name="Shi W."/>
            <person name="Du L."/>
            <person name="Sun Y."/>
            <person name="Zhan W."/>
            <person name="Jiang J.F."/>
            <person name="Wang Q."/>
            <person name="Zhang B."/>
            <person name="Ji P."/>
            <person name="Bell-Sakyi L."/>
            <person name="Cui X.M."/>
            <person name="Yuan T.T."/>
            <person name="Jiang B.G."/>
            <person name="Yang W.F."/>
            <person name="Lam T.T."/>
            <person name="Chang Q.C."/>
            <person name="Ding S.J."/>
            <person name="Wang X.J."/>
            <person name="Zhu J.G."/>
            <person name="Ruan X.D."/>
            <person name="Zhao L."/>
            <person name="Wei J.T."/>
            <person name="Ye R.Z."/>
            <person name="Que T.C."/>
            <person name="Du C.H."/>
            <person name="Zhou Y.H."/>
            <person name="Cheng J.X."/>
            <person name="Dai P.F."/>
            <person name="Guo W.B."/>
            <person name="Han X.H."/>
            <person name="Huang E.J."/>
            <person name="Li L.F."/>
            <person name="Wei W."/>
            <person name="Gao Y.C."/>
            <person name="Liu J.Z."/>
            <person name="Shao H.Z."/>
            <person name="Wang X."/>
            <person name="Wang C.C."/>
            <person name="Yang T.C."/>
            <person name="Huo Q.B."/>
            <person name="Li W."/>
            <person name="Chen H.Y."/>
            <person name="Chen S.E."/>
            <person name="Zhou L.G."/>
            <person name="Ni X.B."/>
            <person name="Tian J.H."/>
            <person name="Sheng Y."/>
            <person name="Liu T."/>
            <person name="Pan Y.S."/>
            <person name="Xia L.Y."/>
            <person name="Li J."/>
            <person name="Zhao F."/>
            <person name="Cao W.C."/>
        </authorList>
    </citation>
    <scope>NUCLEOTIDE SEQUENCE [LARGE SCALE GENOMIC DNA]</scope>
    <source>
        <strain evidence="1">Iper-2018</strain>
    </source>
</reference>
<name>A0AC60NSU9_IXOPE</name>
<keyword evidence="2" id="KW-1185">Reference proteome</keyword>
<gene>
    <name evidence="1" type="ORF">HPB47_012653</name>
</gene>
<dbReference type="Proteomes" id="UP000805193">
    <property type="component" value="Unassembled WGS sequence"/>
</dbReference>
<protein>
    <submittedName>
        <fullName evidence="1">Uncharacterized protein</fullName>
    </submittedName>
</protein>
<dbReference type="EMBL" id="JABSTQ010011543">
    <property type="protein sequence ID" value="KAG0410211.1"/>
    <property type="molecule type" value="Genomic_DNA"/>
</dbReference>
<organism evidence="1 2">
    <name type="scientific">Ixodes persulcatus</name>
    <name type="common">Taiga tick</name>
    <dbReference type="NCBI Taxonomy" id="34615"/>
    <lineage>
        <taxon>Eukaryota</taxon>
        <taxon>Metazoa</taxon>
        <taxon>Ecdysozoa</taxon>
        <taxon>Arthropoda</taxon>
        <taxon>Chelicerata</taxon>
        <taxon>Arachnida</taxon>
        <taxon>Acari</taxon>
        <taxon>Parasitiformes</taxon>
        <taxon>Ixodida</taxon>
        <taxon>Ixodoidea</taxon>
        <taxon>Ixodidae</taxon>
        <taxon>Ixodinae</taxon>
        <taxon>Ixodes</taxon>
    </lineage>
</organism>
<evidence type="ECO:0000313" key="1">
    <source>
        <dbReference type="EMBL" id="KAG0410211.1"/>
    </source>
</evidence>
<comment type="caution">
    <text evidence="1">The sequence shown here is derived from an EMBL/GenBank/DDBJ whole genome shotgun (WGS) entry which is preliminary data.</text>
</comment>
<proteinExistence type="predicted"/>
<evidence type="ECO:0000313" key="2">
    <source>
        <dbReference type="Proteomes" id="UP000805193"/>
    </source>
</evidence>